<accession>A0A0B6YDY7</accession>
<evidence type="ECO:0000313" key="2">
    <source>
        <dbReference type="EMBL" id="CEK54427.1"/>
    </source>
</evidence>
<feature type="non-terminal residue" evidence="2">
    <location>
        <position position="70"/>
    </location>
</feature>
<feature type="non-terminal residue" evidence="2">
    <location>
        <position position="1"/>
    </location>
</feature>
<dbReference type="EMBL" id="HACG01007562">
    <property type="protein sequence ID" value="CEK54427.1"/>
    <property type="molecule type" value="Transcribed_RNA"/>
</dbReference>
<gene>
    <name evidence="2" type="primary">ORF22767</name>
</gene>
<organism evidence="2">
    <name type="scientific">Arion vulgaris</name>
    <dbReference type="NCBI Taxonomy" id="1028688"/>
    <lineage>
        <taxon>Eukaryota</taxon>
        <taxon>Metazoa</taxon>
        <taxon>Spiralia</taxon>
        <taxon>Lophotrochozoa</taxon>
        <taxon>Mollusca</taxon>
        <taxon>Gastropoda</taxon>
        <taxon>Heterobranchia</taxon>
        <taxon>Euthyneura</taxon>
        <taxon>Panpulmonata</taxon>
        <taxon>Eupulmonata</taxon>
        <taxon>Stylommatophora</taxon>
        <taxon>Helicina</taxon>
        <taxon>Arionoidea</taxon>
        <taxon>Arionidae</taxon>
        <taxon>Arion</taxon>
    </lineage>
</organism>
<dbReference type="AlphaFoldDB" id="A0A0B6YDY7"/>
<feature type="region of interest" description="Disordered" evidence="1">
    <location>
        <begin position="1"/>
        <end position="21"/>
    </location>
</feature>
<reference evidence="2" key="1">
    <citation type="submission" date="2014-12" db="EMBL/GenBank/DDBJ databases">
        <title>Insight into the proteome of Arion vulgaris.</title>
        <authorList>
            <person name="Aradska J."/>
            <person name="Bulat T."/>
            <person name="Smidak R."/>
            <person name="Sarate P."/>
            <person name="Gangsoo J."/>
            <person name="Sialana F."/>
            <person name="Bilban M."/>
            <person name="Lubec G."/>
        </authorList>
    </citation>
    <scope>NUCLEOTIDE SEQUENCE</scope>
    <source>
        <tissue evidence="2">Skin</tissue>
    </source>
</reference>
<sequence>PSSTASSELSDTDSDYYHTATSDLSGRYSTAKSHLSISVDKPDTEFNDRCINVDLSDTISPSGLSDLTEK</sequence>
<name>A0A0B6YDY7_9EUPU</name>
<protein>
    <submittedName>
        <fullName evidence="2">Uncharacterized protein</fullName>
    </submittedName>
</protein>
<proteinExistence type="predicted"/>
<evidence type="ECO:0000256" key="1">
    <source>
        <dbReference type="SAM" id="MobiDB-lite"/>
    </source>
</evidence>